<proteinExistence type="predicted"/>
<reference evidence="1 2" key="1">
    <citation type="submission" date="2016-10" db="EMBL/GenBank/DDBJ databases">
        <title>Rodentibacter gen. nov. and new species.</title>
        <authorList>
            <person name="Christensen H."/>
        </authorList>
    </citation>
    <scope>NUCLEOTIDE SEQUENCE [LARGE SCALE GENOMIC DNA]</scope>
    <source>
        <strain evidence="1 2">Ac151</strain>
    </source>
</reference>
<evidence type="ECO:0000313" key="1">
    <source>
        <dbReference type="EMBL" id="OOF56069.1"/>
    </source>
</evidence>
<sequence length="90" mass="9991">MSEEDLKALRNESENLCESIEYGLFHLGDMMANLGYLADSEQDFSHCAMNNDNVKHIGGLIKANAYLLNALRETAGLAEFHLSNMKGGRK</sequence>
<dbReference type="EMBL" id="MLHQ01000032">
    <property type="protein sequence ID" value="OOF56069.1"/>
    <property type="molecule type" value="Genomic_DNA"/>
</dbReference>
<organism evidence="1 2">
    <name type="scientific">Rodentibacter myodis</name>
    <dbReference type="NCBI Taxonomy" id="1907939"/>
    <lineage>
        <taxon>Bacteria</taxon>
        <taxon>Pseudomonadati</taxon>
        <taxon>Pseudomonadota</taxon>
        <taxon>Gammaproteobacteria</taxon>
        <taxon>Pasteurellales</taxon>
        <taxon>Pasteurellaceae</taxon>
        <taxon>Rodentibacter</taxon>
    </lineage>
</organism>
<gene>
    <name evidence="1" type="ORF">BKL49_10840</name>
</gene>
<dbReference type="Proteomes" id="UP000188602">
    <property type="component" value="Unassembled WGS sequence"/>
</dbReference>
<dbReference type="STRING" id="1907939.BKL49_10840"/>
<comment type="caution">
    <text evidence="1">The sequence shown here is derived from an EMBL/GenBank/DDBJ whole genome shotgun (WGS) entry which is preliminary data.</text>
</comment>
<evidence type="ECO:0000313" key="2">
    <source>
        <dbReference type="Proteomes" id="UP000188602"/>
    </source>
</evidence>
<keyword evidence="2" id="KW-1185">Reference proteome</keyword>
<dbReference type="AlphaFoldDB" id="A0A1V3JI06"/>
<dbReference type="RefSeq" id="WP_425271888.1">
    <property type="nucleotide sequence ID" value="NZ_MLHQ01000032.1"/>
</dbReference>
<accession>A0A1V3JI06</accession>
<protein>
    <submittedName>
        <fullName evidence="1">Uncharacterized protein</fullName>
    </submittedName>
</protein>
<name>A0A1V3JI06_9PAST</name>